<sequence length="106" mass="11088">MPDASKPINKGVPPAHLVALPSLSSSLSSLPQAKSLANVSLYTSSMAGQHAAQSEAKLKKALSNNATSVNSPTLSYGQLPNSQPTSPSHAQQPLMMRKPNRTKLQA</sequence>
<reference evidence="1" key="1">
    <citation type="submission" date="2021-03" db="EMBL/GenBank/DDBJ databases">
        <authorList>
            <consortium name="DOE Joint Genome Institute"/>
            <person name="Ahrendt S."/>
            <person name="Looney B.P."/>
            <person name="Miyauchi S."/>
            <person name="Morin E."/>
            <person name="Drula E."/>
            <person name="Courty P.E."/>
            <person name="Chicoki N."/>
            <person name="Fauchery L."/>
            <person name="Kohler A."/>
            <person name="Kuo A."/>
            <person name="Labutti K."/>
            <person name="Pangilinan J."/>
            <person name="Lipzen A."/>
            <person name="Riley R."/>
            <person name="Andreopoulos W."/>
            <person name="He G."/>
            <person name="Johnson J."/>
            <person name="Barry K.W."/>
            <person name="Grigoriev I.V."/>
            <person name="Nagy L."/>
            <person name="Hibbett D."/>
            <person name="Henrissat B."/>
            <person name="Matheny P.B."/>
            <person name="Labbe J."/>
            <person name="Martin F."/>
        </authorList>
    </citation>
    <scope>NUCLEOTIDE SEQUENCE</scope>
    <source>
        <strain evidence="1">HHB10654</strain>
    </source>
</reference>
<accession>A0ACB8TF03</accession>
<dbReference type="EMBL" id="MU277191">
    <property type="protein sequence ID" value="KAI0067023.1"/>
    <property type="molecule type" value="Genomic_DNA"/>
</dbReference>
<dbReference type="Proteomes" id="UP000814140">
    <property type="component" value="Unassembled WGS sequence"/>
</dbReference>
<proteinExistence type="predicted"/>
<organism evidence="1 2">
    <name type="scientific">Artomyces pyxidatus</name>
    <dbReference type="NCBI Taxonomy" id="48021"/>
    <lineage>
        <taxon>Eukaryota</taxon>
        <taxon>Fungi</taxon>
        <taxon>Dikarya</taxon>
        <taxon>Basidiomycota</taxon>
        <taxon>Agaricomycotina</taxon>
        <taxon>Agaricomycetes</taxon>
        <taxon>Russulales</taxon>
        <taxon>Auriscalpiaceae</taxon>
        <taxon>Artomyces</taxon>
    </lineage>
</organism>
<keyword evidence="2" id="KW-1185">Reference proteome</keyword>
<name>A0ACB8TF03_9AGAM</name>
<comment type="caution">
    <text evidence="1">The sequence shown here is derived from an EMBL/GenBank/DDBJ whole genome shotgun (WGS) entry which is preliminary data.</text>
</comment>
<evidence type="ECO:0000313" key="1">
    <source>
        <dbReference type="EMBL" id="KAI0067023.1"/>
    </source>
</evidence>
<evidence type="ECO:0000313" key="2">
    <source>
        <dbReference type="Proteomes" id="UP000814140"/>
    </source>
</evidence>
<protein>
    <submittedName>
        <fullName evidence="1">Uncharacterized protein</fullName>
    </submittedName>
</protein>
<reference evidence="1" key="2">
    <citation type="journal article" date="2022" name="New Phytol.">
        <title>Evolutionary transition to the ectomycorrhizal habit in the genomes of a hyperdiverse lineage of mushroom-forming fungi.</title>
        <authorList>
            <person name="Looney B."/>
            <person name="Miyauchi S."/>
            <person name="Morin E."/>
            <person name="Drula E."/>
            <person name="Courty P.E."/>
            <person name="Kohler A."/>
            <person name="Kuo A."/>
            <person name="LaButti K."/>
            <person name="Pangilinan J."/>
            <person name="Lipzen A."/>
            <person name="Riley R."/>
            <person name="Andreopoulos W."/>
            <person name="He G."/>
            <person name="Johnson J."/>
            <person name="Nolan M."/>
            <person name="Tritt A."/>
            <person name="Barry K.W."/>
            <person name="Grigoriev I.V."/>
            <person name="Nagy L.G."/>
            <person name="Hibbett D."/>
            <person name="Henrissat B."/>
            <person name="Matheny P.B."/>
            <person name="Labbe J."/>
            <person name="Martin F.M."/>
        </authorList>
    </citation>
    <scope>NUCLEOTIDE SEQUENCE</scope>
    <source>
        <strain evidence="1">HHB10654</strain>
    </source>
</reference>
<gene>
    <name evidence="1" type="ORF">BV25DRAFT_1912360</name>
</gene>